<dbReference type="GO" id="GO:0006814">
    <property type="term" value="P:sodium ion transport"/>
    <property type="evidence" value="ECO:0007669"/>
    <property type="project" value="UniProtKB-KW"/>
</dbReference>
<feature type="compositionally biased region" description="Basic and acidic residues" evidence="7">
    <location>
        <begin position="106"/>
        <end position="121"/>
    </location>
</feature>
<feature type="region of interest" description="Disordered" evidence="7">
    <location>
        <begin position="591"/>
        <end position="706"/>
    </location>
</feature>
<gene>
    <name evidence="8" type="ORF">BRAFLDRAFT_76212</name>
</gene>
<feature type="compositionally biased region" description="Low complexity" evidence="7">
    <location>
        <begin position="463"/>
        <end position="473"/>
    </location>
</feature>
<proteinExistence type="predicted"/>
<sequence length="1306" mass="143554">MPKEGREKKYRVDRTQGVAMSAKIRQNDALRREERESRREQFGFLLPPGTTLPLPQRVEEETRALSARPHDKVVVSKHKGAQNRKERRKRPYGSSWRAGDGEFTDDDRSPSRGRQGQDRHGSGQLKTCSQDRLYTTYKTVVSKHTSTTKRRDRRTQPYNTSWLSEDVESEDDRSSSRSRPRQERHGSHQEKSSRIASSTPTAPHVPAVPSGEEKIRLSRERSSRIVSSTPTAPHVPAVPSGEEKRRLSPPPAVLTLRRVAPSTHHKAKEAAGTSKEYAVVQTNQPTNPKVCHDDTGSVKRPCSTLEDSDESRRQDGKGSKRRISFQEYMNRCRSGDSRNVTASATSVQTGIKVPDETEKSPTSDRRVIKARRRMSQHELAEVSSQIRARKEALCPLITEKKTTDPTSRPTSSQPELAHSSATRCCGSADLSAAAQTQEETPAVSTDGKSLGVRHGRDVITQKSTSSRSSIGKSLIEFLKREEEKIRRDKKLRKLFRKKAAALAAKIGGNGARRSSGPPAAAELQEKSVRSGSSKRGDGRLQYGMGQSKMPPSDQETDSRPPAQQYPLQPSSFSQMSQSGGNVQRFLAATSIAAPPQNVPHGVRTDNPRDNRLRDIVPDGVRTDNPRDNRLHDIVPDGVRTDSQAGYSSAHRHMTSSRPDQFPPSDVRQSRYKRQPGTTTDLRRPADENAHRRRRAPRSSTQTPLRSMPIQAVYTAREIEQGIRTIRNADAEVPSSHEQRLAVPAPRLSNPLLLTSPPTPRLTNPPLLTSLPTPRLANAPLLTSLPTPRLANPPLLTSLPTPRLSNPPLLTSLPTPRLSNPPLLTSLPKPWPSKPPPLSSLPTPQQVLQFMREQRASMFGEAAVRQQSGDARQQTSLSTPMTSPLITVALQKNNNNQLQAGRSDRPPPEEPPIAVGSATAWMPVQGHSSTGREAAVRQESSDKKSNNNPAGRNDRATRRKPRVAVKAGKTDNSAILGSATASMPMQGRSSNRTAMAVPLMTPTSDMNNNTITESATPALPVVLPDRIPLEDAIRLLVGTESKDDPSPRVDSSMAETVESSTSTDSMKRAQGSSDNSATTRKMEQSSGSSSSNLLPTSQPTRHGDKRPKKRARTGTDTGTGKRFKPQINLASMYNTCEPVDVSDASYNVKKDDGVDGYETPWNFGVTPNLSLSRSEGGLWHSCKPVKSLSRPPPLPPLYRPRPPGLEHVQDSPPPTSPGSPRHPSYPLRFGATGRSKPMGQYLTPYRGSPLQSTSTCPDHMVARYQNYVWIEPYDWTDSGLCDMVDASVDTAVPNKQEEGQDARAMDI</sequence>
<feature type="compositionally biased region" description="Basic and acidic residues" evidence="7">
    <location>
        <begin position="172"/>
        <end position="193"/>
    </location>
</feature>
<dbReference type="GO" id="GO:0015293">
    <property type="term" value="F:symporter activity"/>
    <property type="evidence" value="ECO:0007669"/>
    <property type="project" value="UniProtKB-KW"/>
</dbReference>
<keyword evidence="1" id="KW-0813">Transport</keyword>
<organism>
    <name type="scientific">Branchiostoma floridae</name>
    <name type="common">Florida lancelet</name>
    <name type="synonym">Amphioxus</name>
    <dbReference type="NCBI Taxonomy" id="7739"/>
    <lineage>
        <taxon>Eukaryota</taxon>
        <taxon>Metazoa</taxon>
        <taxon>Chordata</taxon>
        <taxon>Cephalochordata</taxon>
        <taxon>Leptocardii</taxon>
        <taxon>Amphioxiformes</taxon>
        <taxon>Branchiostomatidae</taxon>
        <taxon>Branchiostoma</taxon>
    </lineage>
</organism>
<feature type="compositionally biased region" description="Pro residues" evidence="7">
    <location>
        <begin position="1189"/>
        <end position="1202"/>
    </location>
</feature>
<evidence type="ECO:0000256" key="6">
    <source>
        <dbReference type="ARBA" id="ARBA00023201"/>
    </source>
</evidence>
<keyword evidence="2" id="KW-0769">Symport</keyword>
<feature type="compositionally biased region" description="Low complexity" evidence="7">
    <location>
        <begin position="134"/>
        <end position="145"/>
    </location>
</feature>
<feature type="compositionally biased region" description="Basic and acidic residues" evidence="7">
    <location>
        <begin position="25"/>
        <end position="41"/>
    </location>
</feature>
<keyword evidence="3" id="KW-0915">Sodium</keyword>
<dbReference type="PANTHER" id="PTHR45897:SF4">
    <property type="entry name" value="HIGH-AFFINITY CHOLINE TRANSPORTER 1"/>
    <property type="match status" value="1"/>
</dbReference>
<evidence type="ECO:0000256" key="5">
    <source>
        <dbReference type="ARBA" id="ARBA00023180"/>
    </source>
</evidence>
<feature type="compositionally biased region" description="Basic and acidic residues" evidence="7">
    <location>
        <begin position="57"/>
        <end position="74"/>
    </location>
</feature>
<keyword evidence="5" id="KW-0325">Glycoprotein</keyword>
<feature type="compositionally biased region" description="Basic and acidic residues" evidence="7">
    <location>
        <begin position="388"/>
        <end position="403"/>
    </location>
</feature>
<feature type="region of interest" description="Disordered" evidence="7">
    <location>
        <begin position="727"/>
        <end position="841"/>
    </location>
</feature>
<feature type="compositionally biased region" description="Polar residues" evidence="7">
    <location>
        <begin position="565"/>
        <end position="579"/>
    </location>
</feature>
<feature type="region of interest" description="Disordered" evidence="7">
    <location>
        <begin position="1183"/>
        <end position="1233"/>
    </location>
</feature>
<feature type="compositionally biased region" description="Basic and acidic residues" evidence="7">
    <location>
        <begin position="1"/>
        <end position="14"/>
    </location>
</feature>
<feature type="compositionally biased region" description="Polar residues" evidence="7">
    <location>
        <begin position="433"/>
        <end position="447"/>
    </location>
</feature>
<feature type="region of interest" description="Disordered" evidence="7">
    <location>
        <begin position="922"/>
        <end position="971"/>
    </location>
</feature>
<accession>C3Z550</accession>
<dbReference type="InterPro" id="IPR052244">
    <property type="entry name" value="Choline_transporter"/>
</dbReference>
<feature type="compositionally biased region" description="Basic and acidic residues" evidence="7">
    <location>
        <begin position="602"/>
        <end position="634"/>
    </location>
</feature>
<feature type="compositionally biased region" description="Basic and acidic residues" evidence="7">
    <location>
        <begin position="680"/>
        <end position="689"/>
    </location>
</feature>
<feature type="compositionally biased region" description="Low complexity" evidence="7">
    <location>
        <begin position="42"/>
        <end position="55"/>
    </location>
</feature>
<feature type="region of interest" description="Disordered" evidence="7">
    <location>
        <begin position="1037"/>
        <end position="1125"/>
    </location>
</feature>
<feature type="compositionally biased region" description="Basic and acidic residues" evidence="7">
    <location>
        <begin position="523"/>
        <end position="538"/>
    </location>
</feature>
<evidence type="ECO:0000256" key="1">
    <source>
        <dbReference type="ARBA" id="ARBA00022448"/>
    </source>
</evidence>
<protein>
    <submittedName>
        <fullName evidence="8">Uncharacterized protein</fullName>
    </submittedName>
</protein>
<evidence type="ECO:0000256" key="2">
    <source>
        <dbReference type="ARBA" id="ARBA00022847"/>
    </source>
</evidence>
<keyword evidence="6" id="KW-0739">Sodium transport</keyword>
<keyword evidence="4" id="KW-0406">Ion transport</keyword>
<feature type="compositionally biased region" description="Basic and acidic residues" evidence="7">
    <location>
        <begin position="727"/>
        <end position="739"/>
    </location>
</feature>
<evidence type="ECO:0000256" key="7">
    <source>
        <dbReference type="SAM" id="MobiDB-lite"/>
    </source>
</evidence>
<dbReference type="InParanoid" id="C3Z550"/>
<feature type="compositionally biased region" description="Basic and acidic residues" evidence="7">
    <location>
        <begin position="353"/>
        <end position="367"/>
    </location>
</feature>
<feature type="compositionally biased region" description="Low complexity" evidence="7">
    <location>
        <begin position="745"/>
        <end position="775"/>
    </location>
</feature>
<name>C3Z550_BRAFL</name>
<feature type="compositionally biased region" description="Basic and acidic residues" evidence="7">
    <location>
        <begin position="933"/>
        <end position="944"/>
    </location>
</feature>
<evidence type="ECO:0000256" key="4">
    <source>
        <dbReference type="ARBA" id="ARBA00023065"/>
    </source>
</evidence>
<feature type="region of interest" description="Disordered" evidence="7">
    <location>
        <begin position="503"/>
        <end position="579"/>
    </location>
</feature>
<feature type="compositionally biased region" description="Polar residues" evidence="7">
    <location>
        <begin position="1052"/>
        <end position="1078"/>
    </location>
</feature>
<dbReference type="PANTHER" id="PTHR45897">
    <property type="entry name" value="HIGH-AFFINITY CHOLINE TRANSPORTER 1"/>
    <property type="match status" value="1"/>
</dbReference>
<reference evidence="8" key="1">
    <citation type="journal article" date="2008" name="Nature">
        <title>The amphioxus genome and the evolution of the chordate karyotype.</title>
        <authorList>
            <consortium name="US DOE Joint Genome Institute (JGI-PGF)"/>
            <person name="Putnam N.H."/>
            <person name="Butts T."/>
            <person name="Ferrier D.E.K."/>
            <person name="Furlong R.F."/>
            <person name="Hellsten U."/>
            <person name="Kawashima T."/>
            <person name="Robinson-Rechavi M."/>
            <person name="Shoguchi E."/>
            <person name="Terry A."/>
            <person name="Yu J.-K."/>
            <person name="Benito-Gutierrez E.L."/>
            <person name="Dubchak I."/>
            <person name="Garcia-Fernandez J."/>
            <person name="Gibson-Brown J.J."/>
            <person name="Grigoriev I.V."/>
            <person name="Horton A.C."/>
            <person name="de Jong P.J."/>
            <person name="Jurka J."/>
            <person name="Kapitonov V.V."/>
            <person name="Kohara Y."/>
            <person name="Kuroki Y."/>
            <person name="Lindquist E."/>
            <person name="Lucas S."/>
            <person name="Osoegawa K."/>
            <person name="Pennacchio L.A."/>
            <person name="Salamov A.A."/>
            <person name="Satou Y."/>
            <person name="Sauka-Spengler T."/>
            <person name="Schmutz J."/>
            <person name="Shin-I T."/>
            <person name="Toyoda A."/>
            <person name="Bronner-Fraser M."/>
            <person name="Fujiyama A."/>
            <person name="Holland L.Z."/>
            <person name="Holland P.W.H."/>
            <person name="Satoh N."/>
            <person name="Rokhsar D.S."/>
        </authorList>
    </citation>
    <scope>NUCLEOTIDE SEQUENCE [LARGE SCALE GENOMIC DNA]</scope>
    <source>
        <strain evidence="8">S238N-H82</strain>
        <tissue evidence="8">Testes</tissue>
    </source>
</reference>
<feature type="compositionally biased region" description="Pro residues" evidence="7">
    <location>
        <begin position="828"/>
        <end position="838"/>
    </location>
</feature>
<feature type="compositionally biased region" description="Low complexity" evidence="7">
    <location>
        <begin position="792"/>
        <end position="827"/>
    </location>
</feature>
<feature type="compositionally biased region" description="Polar residues" evidence="7">
    <location>
        <begin position="337"/>
        <end position="349"/>
    </location>
</feature>
<feature type="compositionally biased region" description="Basic residues" evidence="7">
    <location>
        <begin position="1102"/>
        <end position="1111"/>
    </location>
</feature>
<evidence type="ECO:0000256" key="3">
    <source>
        <dbReference type="ARBA" id="ARBA00023053"/>
    </source>
</evidence>
<feature type="compositionally biased region" description="Basic residues" evidence="7">
    <location>
        <begin position="75"/>
        <end position="91"/>
    </location>
</feature>
<feature type="compositionally biased region" description="Basic and acidic residues" evidence="7">
    <location>
        <begin position="477"/>
        <end position="486"/>
    </location>
</feature>
<dbReference type="EMBL" id="GG666582">
    <property type="protein sequence ID" value="EEN52407.1"/>
    <property type="molecule type" value="Genomic_DNA"/>
</dbReference>
<evidence type="ECO:0000313" key="8">
    <source>
        <dbReference type="EMBL" id="EEN52407.1"/>
    </source>
</evidence>
<feature type="compositionally biased region" description="Polar residues" evidence="7">
    <location>
        <begin position="124"/>
        <end position="133"/>
    </location>
</feature>
<feature type="compositionally biased region" description="Polar residues" evidence="7">
    <location>
        <begin position="404"/>
        <end position="422"/>
    </location>
</feature>
<feature type="compositionally biased region" description="Basic and acidic residues" evidence="7">
    <location>
        <begin position="211"/>
        <end position="223"/>
    </location>
</feature>
<feature type="region of interest" description="Disordered" evidence="7">
    <location>
        <begin position="1"/>
        <end position="488"/>
    </location>
</feature>